<keyword evidence="5 9" id="KW-0472">Membrane</keyword>
<comment type="caution">
    <text evidence="10">The sequence shown here is derived from an EMBL/GenBank/DDBJ whole genome shotgun (WGS) entry which is preliminary data.</text>
</comment>
<proteinExistence type="inferred from homology"/>
<dbReference type="GO" id="GO:0016020">
    <property type="term" value="C:membrane"/>
    <property type="evidence" value="ECO:0007669"/>
    <property type="project" value="UniProtKB-SubCell"/>
</dbReference>
<evidence type="ECO:0000256" key="6">
    <source>
        <dbReference type="ARBA" id="ARBA00040778"/>
    </source>
</evidence>
<comment type="subcellular location">
    <subcellularLocation>
        <location evidence="1">Membrane</location>
        <topology evidence="1">Multi-pass membrane protein</topology>
    </subcellularLocation>
</comment>
<feature type="compositionally biased region" description="Low complexity" evidence="8">
    <location>
        <begin position="79"/>
        <end position="89"/>
    </location>
</feature>
<feature type="region of interest" description="Disordered" evidence="8">
    <location>
        <begin position="1"/>
        <end position="107"/>
    </location>
</feature>
<evidence type="ECO:0000256" key="4">
    <source>
        <dbReference type="ARBA" id="ARBA00022989"/>
    </source>
</evidence>
<reference evidence="10 11" key="1">
    <citation type="journal article" date="2022" name="Nat. Plants">
        <title>Genomes of leafy and leafless Platanthera orchids illuminate the evolution of mycoheterotrophy.</title>
        <authorList>
            <person name="Li M.H."/>
            <person name="Liu K.W."/>
            <person name="Li Z."/>
            <person name="Lu H.C."/>
            <person name="Ye Q.L."/>
            <person name="Zhang D."/>
            <person name="Wang J.Y."/>
            <person name="Li Y.F."/>
            <person name="Zhong Z.M."/>
            <person name="Liu X."/>
            <person name="Yu X."/>
            <person name="Liu D.K."/>
            <person name="Tu X.D."/>
            <person name="Liu B."/>
            <person name="Hao Y."/>
            <person name="Liao X.Y."/>
            <person name="Jiang Y.T."/>
            <person name="Sun W.H."/>
            <person name="Chen J."/>
            <person name="Chen Y.Q."/>
            <person name="Ai Y."/>
            <person name="Zhai J.W."/>
            <person name="Wu S.S."/>
            <person name="Zhou Z."/>
            <person name="Hsiao Y.Y."/>
            <person name="Wu W.L."/>
            <person name="Chen Y.Y."/>
            <person name="Lin Y.F."/>
            <person name="Hsu J.L."/>
            <person name="Li C.Y."/>
            <person name="Wang Z.W."/>
            <person name="Zhao X."/>
            <person name="Zhong W.Y."/>
            <person name="Ma X.K."/>
            <person name="Ma L."/>
            <person name="Huang J."/>
            <person name="Chen G.Z."/>
            <person name="Huang M.Z."/>
            <person name="Huang L."/>
            <person name="Peng D.H."/>
            <person name="Luo Y.B."/>
            <person name="Zou S.Q."/>
            <person name="Chen S.P."/>
            <person name="Lan S."/>
            <person name="Tsai W.C."/>
            <person name="Van de Peer Y."/>
            <person name="Liu Z.J."/>
        </authorList>
    </citation>
    <scope>NUCLEOTIDE SEQUENCE [LARGE SCALE GENOMIC DNA]</scope>
    <source>
        <strain evidence="10">Lor287</strain>
    </source>
</reference>
<dbReference type="GO" id="GO:0005739">
    <property type="term" value="C:mitochondrion"/>
    <property type="evidence" value="ECO:0007669"/>
    <property type="project" value="TreeGrafter"/>
</dbReference>
<dbReference type="Proteomes" id="UP001418222">
    <property type="component" value="Unassembled WGS sequence"/>
</dbReference>
<keyword evidence="3 9" id="KW-0812">Transmembrane</keyword>
<evidence type="ECO:0000256" key="9">
    <source>
        <dbReference type="SAM" id="Phobius"/>
    </source>
</evidence>
<keyword evidence="4 9" id="KW-1133">Transmembrane helix</keyword>
<dbReference type="EMBL" id="JBBWWQ010000011">
    <property type="protein sequence ID" value="KAK8936272.1"/>
    <property type="molecule type" value="Genomic_DNA"/>
</dbReference>
<protein>
    <recommendedName>
        <fullName evidence="6">Complex I assembly factor TIMMDC1, mitochondrial</fullName>
    </recommendedName>
    <alternativeName>
        <fullName evidence="7">Translocase of inner mitochondrial membrane domain-containing protein 1</fullName>
    </alternativeName>
</protein>
<comment type="similarity">
    <text evidence="2">Belongs to the Tim17/Tim22/Tim23 family.</text>
</comment>
<accession>A0AAP0G474</accession>
<evidence type="ECO:0000256" key="3">
    <source>
        <dbReference type="ARBA" id="ARBA00022692"/>
    </source>
</evidence>
<dbReference type="InterPro" id="IPR055299">
    <property type="entry name" value="TIMMDC1"/>
</dbReference>
<evidence type="ECO:0000256" key="8">
    <source>
        <dbReference type="SAM" id="MobiDB-lite"/>
    </source>
</evidence>
<dbReference type="PANTHER" id="PTHR13002">
    <property type="entry name" value="C3ORF1 PROTEIN-RELATED"/>
    <property type="match status" value="1"/>
</dbReference>
<gene>
    <name evidence="10" type="ORF">KSP39_PZI013221</name>
</gene>
<dbReference type="AlphaFoldDB" id="A0AAP0G474"/>
<evidence type="ECO:0000256" key="1">
    <source>
        <dbReference type="ARBA" id="ARBA00004141"/>
    </source>
</evidence>
<feature type="compositionally biased region" description="Low complexity" evidence="8">
    <location>
        <begin position="26"/>
        <end position="65"/>
    </location>
</feature>
<keyword evidence="11" id="KW-1185">Reference proteome</keyword>
<feature type="transmembrane region" description="Helical" evidence="9">
    <location>
        <begin position="262"/>
        <end position="280"/>
    </location>
</feature>
<feature type="transmembrane region" description="Helical" evidence="9">
    <location>
        <begin position="231"/>
        <end position="250"/>
    </location>
</feature>
<evidence type="ECO:0000256" key="5">
    <source>
        <dbReference type="ARBA" id="ARBA00023136"/>
    </source>
</evidence>
<dbReference type="GO" id="GO:0032981">
    <property type="term" value="P:mitochondrial respiratory chain complex I assembly"/>
    <property type="evidence" value="ECO:0007669"/>
    <property type="project" value="InterPro"/>
</dbReference>
<evidence type="ECO:0000313" key="11">
    <source>
        <dbReference type="Proteomes" id="UP001418222"/>
    </source>
</evidence>
<name>A0AAP0G474_9ASPA</name>
<evidence type="ECO:0000313" key="10">
    <source>
        <dbReference type="EMBL" id="KAK8936272.1"/>
    </source>
</evidence>
<dbReference type="PANTHER" id="PTHR13002:SF1">
    <property type="entry name" value="COMPLEX I ASSEMBLY FACTOR TIMMDC1, MITOCHONDRIAL"/>
    <property type="match status" value="1"/>
</dbReference>
<organism evidence="10 11">
    <name type="scientific">Platanthera zijinensis</name>
    <dbReference type="NCBI Taxonomy" id="2320716"/>
    <lineage>
        <taxon>Eukaryota</taxon>
        <taxon>Viridiplantae</taxon>
        <taxon>Streptophyta</taxon>
        <taxon>Embryophyta</taxon>
        <taxon>Tracheophyta</taxon>
        <taxon>Spermatophyta</taxon>
        <taxon>Magnoliopsida</taxon>
        <taxon>Liliopsida</taxon>
        <taxon>Asparagales</taxon>
        <taxon>Orchidaceae</taxon>
        <taxon>Orchidoideae</taxon>
        <taxon>Orchideae</taxon>
        <taxon>Orchidinae</taxon>
        <taxon>Platanthera</taxon>
    </lineage>
</organism>
<evidence type="ECO:0000256" key="7">
    <source>
        <dbReference type="ARBA" id="ARBA00041344"/>
    </source>
</evidence>
<evidence type="ECO:0000256" key="2">
    <source>
        <dbReference type="ARBA" id="ARBA00008444"/>
    </source>
</evidence>
<sequence>MPTARRRPDTAAAGHGRGRPRPPPATAAAGRPAMVVAGRGRPWPWPAGGEPPAAVPSAEGVSAGANAVASRKKKNGTQRRASASAPPALRKSRSISNHASPPPVPAYHFQPPIPAVVAAPNEPLLSTIQPSMRSISPHILRTTTRLHPSQIPTRVLPTTQPISSARFWPWGKAEHVGIFAKSLYGGSKKAAASISKDAGIVLKLGSTPDKREQYRLMRDAMGKRFIQVTRGSVVGGVRLGMFTSTFYGLNHLLADIREVHDVFSVTGAGSAIAAIFGLILPGSVKWRARNVLLGSALGARICFPLEVLQLSLHERGLQEYVYNIGGIKARGTTLRGIGAIIEQFKENGNATSSKGI</sequence>